<gene>
    <name evidence="1" type="ORF">CAMSH0001_1967</name>
</gene>
<evidence type="ECO:0000313" key="2">
    <source>
        <dbReference type="Proteomes" id="UP000003107"/>
    </source>
</evidence>
<reference evidence="1 2" key="1">
    <citation type="submission" date="2009-07" db="EMBL/GenBank/DDBJ databases">
        <authorList>
            <person name="Madupu R."/>
            <person name="Sebastian Y."/>
            <person name="Durkin A.S."/>
            <person name="Torralba M."/>
            <person name="Methe B."/>
            <person name="Sutton G.G."/>
            <person name="Strausberg R.L."/>
            <person name="Nelson K.E."/>
        </authorList>
    </citation>
    <scope>NUCLEOTIDE SEQUENCE [LARGE SCALE GENOMIC DNA]</scope>
    <source>
        <strain evidence="1 2">RM3277</strain>
    </source>
</reference>
<evidence type="ECO:0000313" key="1">
    <source>
        <dbReference type="EMBL" id="EET80251.1"/>
    </source>
</evidence>
<organism evidence="1 2">
    <name type="scientific">Campylobacter showae RM3277</name>
    <dbReference type="NCBI Taxonomy" id="553219"/>
    <lineage>
        <taxon>Bacteria</taxon>
        <taxon>Pseudomonadati</taxon>
        <taxon>Campylobacterota</taxon>
        <taxon>Epsilonproteobacteria</taxon>
        <taxon>Campylobacterales</taxon>
        <taxon>Campylobacteraceae</taxon>
        <taxon>Campylobacter</taxon>
    </lineage>
</organism>
<sequence>MLNLPLEFYCVLAKFTDILSDICGVLRAQSPQAQIGLLKFSRLDCDTRAAAI</sequence>
<protein>
    <submittedName>
        <fullName evidence="1">Uncharacterized protein</fullName>
    </submittedName>
</protein>
<name>C6RE75_9BACT</name>
<keyword evidence="2" id="KW-1185">Reference proteome</keyword>
<accession>C6RE75</accession>
<dbReference type="EMBL" id="ACVQ01000013">
    <property type="protein sequence ID" value="EET80251.1"/>
    <property type="molecule type" value="Genomic_DNA"/>
</dbReference>
<dbReference type="STRING" id="553219.CAMSH0001_1967"/>
<dbReference type="Proteomes" id="UP000003107">
    <property type="component" value="Unassembled WGS sequence"/>
</dbReference>
<proteinExistence type="predicted"/>
<comment type="caution">
    <text evidence="1">The sequence shown here is derived from an EMBL/GenBank/DDBJ whole genome shotgun (WGS) entry which is preliminary data.</text>
</comment>
<dbReference type="AlphaFoldDB" id="C6RE75"/>